<dbReference type="Pfam" id="PF01008">
    <property type="entry name" value="IF-2B"/>
    <property type="match status" value="1"/>
</dbReference>
<organism evidence="3 4">
    <name type="scientific">Adlercreutzia faecimuris</name>
    <dbReference type="NCBI Taxonomy" id="2897341"/>
    <lineage>
        <taxon>Bacteria</taxon>
        <taxon>Bacillati</taxon>
        <taxon>Actinomycetota</taxon>
        <taxon>Coriobacteriia</taxon>
        <taxon>Eggerthellales</taxon>
        <taxon>Eggerthellaceae</taxon>
        <taxon>Adlercreutzia</taxon>
    </lineage>
</organism>
<feature type="site" description="Transition state stabilizer" evidence="2">
    <location>
        <position position="176"/>
    </location>
</feature>
<dbReference type="InterPro" id="IPR027363">
    <property type="entry name" value="M1Pi_N"/>
</dbReference>
<feature type="active site" description="Proton donor" evidence="2">
    <location>
        <position position="256"/>
    </location>
</feature>
<reference evidence="3" key="1">
    <citation type="submission" date="2021-11" db="EMBL/GenBank/DDBJ databases">
        <title>A Novel Adlercreutzia Species, isolated from a Allomyrina dichotoma larva feces.</title>
        <authorList>
            <person name="Suh M.K."/>
        </authorList>
    </citation>
    <scope>NUCLEOTIDE SEQUENCE</scope>
    <source>
        <strain evidence="3">JBNU-10</strain>
    </source>
</reference>
<dbReference type="InterPro" id="IPR011559">
    <property type="entry name" value="Initiation_fac_2B_a/b/d"/>
</dbReference>
<evidence type="ECO:0000313" key="4">
    <source>
        <dbReference type="Proteomes" id="UP001430755"/>
    </source>
</evidence>
<proteinExistence type="inferred from homology"/>
<dbReference type="PANTHER" id="PTHR43475:SF1">
    <property type="entry name" value="METHYLTHIORIBOSE-1-PHOSPHATE ISOMERASE"/>
    <property type="match status" value="1"/>
</dbReference>
<dbReference type="Gene3D" id="3.40.50.10470">
    <property type="entry name" value="Translation initiation factor eif-2b, domain 2"/>
    <property type="match status" value="1"/>
</dbReference>
<comment type="caution">
    <text evidence="3">The sequence shown here is derived from an EMBL/GenBank/DDBJ whole genome shotgun (WGS) entry which is preliminary data.</text>
</comment>
<feature type="binding site" evidence="2">
    <location>
        <position position="215"/>
    </location>
    <ligand>
        <name>substrate</name>
    </ligand>
</feature>
<dbReference type="PANTHER" id="PTHR43475">
    <property type="entry name" value="METHYLTHIORIBOSE-1-PHOSPHATE ISOMERASE"/>
    <property type="match status" value="1"/>
</dbReference>
<name>A0ABS9WHA1_9ACTN</name>
<feature type="binding site" evidence="2">
    <location>
        <position position="106"/>
    </location>
    <ligand>
        <name>substrate</name>
    </ligand>
</feature>
<evidence type="ECO:0000256" key="1">
    <source>
        <dbReference type="ARBA" id="ARBA00023235"/>
    </source>
</evidence>
<keyword evidence="1 2" id="KW-0413">Isomerase</keyword>
<feature type="binding site" evidence="2">
    <location>
        <begin position="59"/>
        <end position="61"/>
    </location>
    <ligand>
        <name>substrate</name>
    </ligand>
</feature>
<dbReference type="HAMAP" id="MF_01678">
    <property type="entry name" value="Salvage_MtnA"/>
    <property type="match status" value="1"/>
</dbReference>
<dbReference type="NCBIfam" id="NF004326">
    <property type="entry name" value="PRK05720.1"/>
    <property type="match status" value="1"/>
</dbReference>
<dbReference type="InterPro" id="IPR000649">
    <property type="entry name" value="IF-2B-related"/>
</dbReference>
<comment type="catalytic activity">
    <reaction evidence="2">
        <text>5-(methylsulfanyl)-alpha-D-ribose 1-phosphate = 5-(methylsulfanyl)-D-ribulose 1-phosphate</text>
        <dbReference type="Rhea" id="RHEA:19989"/>
        <dbReference type="ChEBI" id="CHEBI:58533"/>
        <dbReference type="ChEBI" id="CHEBI:58548"/>
        <dbReference type="EC" id="5.3.1.23"/>
    </reaction>
</comment>
<dbReference type="InterPro" id="IPR042529">
    <property type="entry name" value="IF_2B-like_C"/>
</dbReference>
<feature type="binding site" evidence="2">
    <location>
        <begin position="266"/>
        <end position="267"/>
    </location>
    <ligand>
        <name>substrate</name>
    </ligand>
</feature>
<dbReference type="EMBL" id="JAJMLW010000002">
    <property type="protein sequence ID" value="MCI2242234.1"/>
    <property type="molecule type" value="Genomic_DNA"/>
</dbReference>
<comment type="function">
    <text evidence="2">Catalyzes the interconversion of methylthioribose-1-phosphate (MTR-1-P) into methylthioribulose-1-phosphate (MTRu-1-P).</text>
</comment>
<keyword evidence="4" id="KW-1185">Reference proteome</keyword>
<dbReference type="Gene3D" id="1.20.120.420">
    <property type="entry name" value="translation initiation factor eif-2b, domain 1"/>
    <property type="match status" value="1"/>
</dbReference>
<dbReference type="NCBIfam" id="TIGR00512">
    <property type="entry name" value="salvage_mtnA"/>
    <property type="match status" value="1"/>
</dbReference>
<dbReference type="InterPro" id="IPR037171">
    <property type="entry name" value="NagB/RpiA_transferase-like"/>
</dbReference>
<comment type="similarity">
    <text evidence="2">Belongs to the EIF-2B alpha/beta/delta subunits family. MtnA subfamily.</text>
</comment>
<dbReference type="InterPro" id="IPR005251">
    <property type="entry name" value="IF-M1Pi"/>
</dbReference>
<gene>
    <name evidence="2 3" type="primary">mtnA</name>
    <name evidence="3" type="ORF">LPT13_07715</name>
</gene>
<dbReference type="EC" id="5.3.1.23" evidence="2"/>
<accession>A0ABS9WHA1</accession>
<comment type="pathway">
    <text evidence="2">Amino-acid biosynthesis; L-methionine biosynthesis via salvage pathway; L-methionine from S-methyl-5-thio-alpha-D-ribose 1-phosphate: step 1/6.</text>
</comment>
<dbReference type="NCBIfam" id="TIGR00524">
    <property type="entry name" value="eIF-2B_rel"/>
    <property type="match status" value="1"/>
</dbReference>
<evidence type="ECO:0000256" key="2">
    <source>
        <dbReference type="HAMAP-Rule" id="MF_01678"/>
    </source>
</evidence>
<protein>
    <recommendedName>
        <fullName evidence="2">Methylthioribose-1-phosphate isomerase</fullName>
        <shortName evidence="2">M1Pi</shortName>
        <shortName evidence="2">MTR-1-P isomerase</shortName>
        <ecNumber evidence="2">5.3.1.23</ecNumber>
    </recommendedName>
    <alternativeName>
        <fullName evidence="2">S-methyl-5-thioribose-1-phosphate isomerase</fullName>
    </alternativeName>
</protein>
<keyword evidence="2" id="KW-0486">Methionine biosynthesis</keyword>
<keyword evidence="2" id="KW-0028">Amino-acid biosynthesis</keyword>
<sequence length="356" mass="35784">MAGKVDVSRLPRTVALERGADGAPELVLLDQRLLPAEERTVRLRDWRAAVDAIRALAVRGAPAIGVAGAAAVALAAWERAAGPEPADAAAFLAGLEADGAAIAQARPTAVNLPWAVGRALGEARRLAAAGEPPRVVAEALADLAVELAAADEAANRALGAHGAALLPCDATILTHCNAGSLATAFYGTALGVVYAAAERGGVARVFADETRPVGQGARLTAWELARAGVPVTLICDDMAASLLASGAVDAVVVGADRVAANGDAANKIGTLGVAVLADRYGVPFYVAAPTSTVDLAVPDGAAIPIEERDPAEVLPAPIPGVDVWNPAFDVTPAGLITAIITERGAFAPADIARACA</sequence>
<dbReference type="RefSeq" id="WP_242165256.1">
    <property type="nucleotide sequence ID" value="NZ_JAJMLW010000002.1"/>
</dbReference>
<dbReference type="Proteomes" id="UP001430755">
    <property type="component" value="Unassembled WGS sequence"/>
</dbReference>
<dbReference type="SUPFAM" id="SSF100950">
    <property type="entry name" value="NagB/RpiA/CoA transferase-like"/>
    <property type="match status" value="1"/>
</dbReference>
<dbReference type="GO" id="GO:0046523">
    <property type="term" value="F:S-methyl-5-thioribose-1-phosphate isomerase activity"/>
    <property type="evidence" value="ECO:0007669"/>
    <property type="project" value="UniProtKB-EC"/>
</dbReference>
<evidence type="ECO:0000313" key="3">
    <source>
        <dbReference type="EMBL" id="MCI2242234.1"/>
    </source>
</evidence>